<protein>
    <recommendedName>
        <fullName evidence="4">DUF1579 domain-containing protein</fullName>
    </recommendedName>
</protein>
<dbReference type="EMBL" id="CP004025">
    <property type="protein sequence ID" value="AGC43865.1"/>
    <property type="molecule type" value="Genomic_DNA"/>
</dbReference>
<organism evidence="2 3">
    <name type="scientific">Myxococcus stipitatus (strain DSM 14675 / JCM 12634 / Mx s8)</name>
    <dbReference type="NCBI Taxonomy" id="1278073"/>
    <lineage>
        <taxon>Bacteria</taxon>
        <taxon>Pseudomonadati</taxon>
        <taxon>Myxococcota</taxon>
        <taxon>Myxococcia</taxon>
        <taxon>Myxococcales</taxon>
        <taxon>Cystobacterineae</taxon>
        <taxon>Myxococcaceae</taxon>
        <taxon>Myxococcus</taxon>
    </lineage>
</organism>
<feature type="chain" id="PRO_5003984141" description="DUF1579 domain-containing protein" evidence="1">
    <location>
        <begin position="23"/>
        <end position="179"/>
    </location>
</feature>
<proteinExistence type="predicted"/>
<evidence type="ECO:0000256" key="1">
    <source>
        <dbReference type="SAM" id="SignalP"/>
    </source>
</evidence>
<dbReference type="AlphaFoldDB" id="L7U7S0"/>
<dbReference type="OrthoDB" id="129271at2"/>
<keyword evidence="3" id="KW-1185">Reference proteome</keyword>
<name>L7U7S0_MYXSD</name>
<keyword evidence="1" id="KW-0732">Signal</keyword>
<dbReference type="KEGG" id="msd:MYSTI_02549"/>
<evidence type="ECO:0000313" key="3">
    <source>
        <dbReference type="Proteomes" id="UP000011131"/>
    </source>
</evidence>
<gene>
    <name evidence="2" type="ordered locus">MYSTI_02549</name>
</gene>
<dbReference type="PATRIC" id="fig|1278073.3.peg.2587"/>
<dbReference type="eggNOG" id="ENOG5030TQU">
    <property type="taxonomic scope" value="Bacteria"/>
</dbReference>
<evidence type="ECO:0000313" key="2">
    <source>
        <dbReference type="EMBL" id="AGC43865.1"/>
    </source>
</evidence>
<evidence type="ECO:0008006" key="4">
    <source>
        <dbReference type="Google" id="ProtNLM"/>
    </source>
</evidence>
<dbReference type="HOGENOM" id="CLU_1501937_0_0_7"/>
<reference evidence="2 3" key="1">
    <citation type="journal article" date="2013" name="Genome Announc.">
        <title>Complete genome sequence of Myxococcus stipitatus strain DSM 14675, a fruiting myxobacterium.</title>
        <authorList>
            <person name="Huntley S."/>
            <person name="Kneip S."/>
            <person name="Treuner-Lange A."/>
            <person name="Sogaard-Andersen L."/>
        </authorList>
    </citation>
    <scope>NUCLEOTIDE SEQUENCE [LARGE SCALE GENOMIC DNA]</scope>
    <source>
        <strain evidence="3">DSM 14675 / JCM 12634 / Mx s8</strain>
    </source>
</reference>
<feature type="signal peptide" evidence="1">
    <location>
        <begin position="1"/>
        <end position="22"/>
    </location>
</feature>
<dbReference type="Proteomes" id="UP000011131">
    <property type="component" value="Chromosome"/>
</dbReference>
<dbReference type="RefSeq" id="WP_015348126.1">
    <property type="nucleotide sequence ID" value="NC_020126.1"/>
</dbReference>
<sequence length="179" mass="19503">MRRAVASCWVVLSLLSPWSARAAEPVESAGARAFKRLGALVGTWEGTFSNGKVHHVTYRLSAVNSVLVETWALGPERESLTLYHLDGDTLVADHYCPQGNTPRLELAKRADGDSLSFVFRDGTNLKVKGKSHQHAFWVRLDGPDAFARGETYVENGSTPPQLAKAGPGEAVTYRRVATP</sequence>
<accession>L7U7S0</accession>